<proteinExistence type="predicted"/>
<organism evidence="1 2">
    <name type="scientific">Hyalomma asiaticum</name>
    <name type="common">Tick</name>
    <dbReference type="NCBI Taxonomy" id="266040"/>
    <lineage>
        <taxon>Eukaryota</taxon>
        <taxon>Metazoa</taxon>
        <taxon>Ecdysozoa</taxon>
        <taxon>Arthropoda</taxon>
        <taxon>Chelicerata</taxon>
        <taxon>Arachnida</taxon>
        <taxon>Acari</taxon>
        <taxon>Parasitiformes</taxon>
        <taxon>Ixodida</taxon>
        <taxon>Ixodoidea</taxon>
        <taxon>Ixodidae</taxon>
        <taxon>Hyalomminae</taxon>
        <taxon>Hyalomma</taxon>
    </lineage>
</organism>
<evidence type="ECO:0000313" key="2">
    <source>
        <dbReference type="Proteomes" id="UP000821845"/>
    </source>
</evidence>
<keyword evidence="2" id="KW-1185">Reference proteome</keyword>
<protein>
    <submittedName>
        <fullName evidence="1">Uncharacterized protein</fullName>
    </submittedName>
</protein>
<name>A0ACB7TBI0_HYAAI</name>
<accession>A0ACB7TBI0</accession>
<dbReference type="EMBL" id="CM023481">
    <property type="protein sequence ID" value="KAH6944303.1"/>
    <property type="molecule type" value="Genomic_DNA"/>
</dbReference>
<dbReference type="Proteomes" id="UP000821845">
    <property type="component" value="Chromosome 1"/>
</dbReference>
<gene>
    <name evidence="1" type="ORF">HPB50_002651</name>
</gene>
<sequence>MTGKSNKTVNRIIQAYRKKAASATLHINGTLVQRLLLRTPTSSTPRRQAPSVLPERSVRPLECLQARNNKTTASGRKPRLSLPNKTARLNFAKELVSWTTDASKTVLFSDESTFTTRWHQKQRVWRPAMPASTPSTCKK</sequence>
<comment type="caution">
    <text evidence="1">The sequence shown here is derived from an EMBL/GenBank/DDBJ whole genome shotgun (WGS) entry which is preliminary data.</text>
</comment>
<reference evidence="1" key="1">
    <citation type="submission" date="2020-05" db="EMBL/GenBank/DDBJ databases">
        <title>Large-scale comparative analyses of tick genomes elucidate their genetic diversity and vector capacities.</title>
        <authorList>
            <person name="Jia N."/>
            <person name="Wang J."/>
            <person name="Shi W."/>
            <person name="Du L."/>
            <person name="Sun Y."/>
            <person name="Zhan W."/>
            <person name="Jiang J."/>
            <person name="Wang Q."/>
            <person name="Zhang B."/>
            <person name="Ji P."/>
            <person name="Sakyi L.B."/>
            <person name="Cui X."/>
            <person name="Yuan T."/>
            <person name="Jiang B."/>
            <person name="Yang W."/>
            <person name="Lam T.T.-Y."/>
            <person name="Chang Q."/>
            <person name="Ding S."/>
            <person name="Wang X."/>
            <person name="Zhu J."/>
            <person name="Ruan X."/>
            <person name="Zhao L."/>
            <person name="Wei J."/>
            <person name="Que T."/>
            <person name="Du C."/>
            <person name="Cheng J."/>
            <person name="Dai P."/>
            <person name="Han X."/>
            <person name="Huang E."/>
            <person name="Gao Y."/>
            <person name="Liu J."/>
            <person name="Shao H."/>
            <person name="Ye R."/>
            <person name="Li L."/>
            <person name="Wei W."/>
            <person name="Wang X."/>
            <person name="Wang C."/>
            <person name="Yang T."/>
            <person name="Huo Q."/>
            <person name="Li W."/>
            <person name="Guo W."/>
            <person name="Chen H."/>
            <person name="Zhou L."/>
            <person name="Ni X."/>
            <person name="Tian J."/>
            <person name="Zhou Y."/>
            <person name="Sheng Y."/>
            <person name="Liu T."/>
            <person name="Pan Y."/>
            <person name="Xia L."/>
            <person name="Li J."/>
            <person name="Zhao F."/>
            <person name="Cao W."/>
        </authorList>
    </citation>
    <scope>NUCLEOTIDE SEQUENCE</scope>
    <source>
        <strain evidence="1">Hyas-2018</strain>
    </source>
</reference>
<evidence type="ECO:0000313" key="1">
    <source>
        <dbReference type="EMBL" id="KAH6944303.1"/>
    </source>
</evidence>